<keyword evidence="1" id="KW-0732">Signal</keyword>
<dbReference type="RefSeq" id="WP_163911436.1">
    <property type="nucleotide sequence ID" value="NZ_JAAGWD010000001.1"/>
</dbReference>
<dbReference type="Proteomes" id="UP000474777">
    <property type="component" value="Unassembled WGS sequence"/>
</dbReference>
<feature type="signal peptide" evidence="1">
    <location>
        <begin position="1"/>
        <end position="20"/>
    </location>
</feature>
<comment type="caution">
    <text evidence="2">The sequence shown here is derived from an EMBL/GenBank/DDBJ whole genome shotgun (WGS) entry which is preliminary data.</text>
</comment>
<organism evidence="2 3">
    <name type="scientific">Pontibacter burrus</name>
    <dbReference type="NCBI Taxonomy" id="2704466"/>
    <lineage>
        <taxon>Bacteria</taxon>
        <taxon>Pseudomonadati</taxon>
        <taxon>Bacteroidota</taxon>
        <taxon>Cytophagia</taxon>
        <taxon>Cytophagales</taxon>
        <taxon>Hymenobacteraceae</taxon>
        <taxon>Pontibacter</taxon>
    </lineage>
</organism>
<evidence type="ECO:0000313" key="3">
    <source>
        <dbReference type="Proteomes" id="UP000474777"/>
    </source>
</evidence>
<name>A0A6B3LIA2_9BACT</name>
<evidence type="ECO:0000313" key="2">
    <source>
        <dbReference type="EMBL" id="NEM96359.1"/>
    </source>
</evidence>
<dbReference type="EMBL" id="JAAGWD010000001">
    <property type="protein sequence ID" value="NEM96359.1"/>
    <property type="molecule type" value="Genomic_DNA"/>
</dbReference>
<feature type="chain" id="PRO_5025662307" description="DUF4249 domain-containing protein" evidence="1">
    <location>
        <begin position="21"/>
        <end position="255"/>
    </location>
</feature>
<evidence type="ECO:0008006" key="4">
    <source>
        <dbReference type="Google" id="ProtNLM"/>
    </source>
</evidence>
<protein>
    <recommendedName>
        <fullName evidence="4">DUF4249 domain-containing protein</fullName>
    </recommendedName>
</protein>
<gene>
    <name evidence="2" type="ORF">GXP69_01515</name>
</gene>
<accession>A0A6B3LIA2</accession>
<reference evidence="2 3" key="1">
    <citation type="submission" date="2020-02" db="EMBL/GenBank/DDBJ databases">
        <authorList>
            <person name="Kim M.K."/>
        </authorList>
    </citation>
    <scope>NUCLEOTIDE SEQUENCE [LARGE SCALE GENOMIC DNA]</scope>
    <source>
        <strain evidence="2 3">BT327</strain>
    </source>
</reference>
<keyword evidence="3" id="KW-1185">Reference proteome</keyword>
<evidence type="ECO:0000256" key="1">
    <source>
        <dbReference type="SAM" id="SignalP"/>
    </source>
</evidence>
<dbReference type="PROSITE" id="PS51257">
    <property type="entry name" value="PROKAR_LIPOPROTEIN"/>
    <property type="match status" value="1"/>
</dbReference>
<sequence>MKFYKLLAALILSFSLYSCSCDDVNLGKLEHNGELMSFLPAKGKRYFVKYEEVKLPLAYQAADGVYPIVVPVEKTGKKQTTGKGGTSDCIEYFTTEGKEYPGYIDGQCPFSINQMYTKDVNQYGFNSISDKNQVADVIEYIVGFNNKFPTIITRGMSNYENYMPYRVFTLAKDREKLRHKKNDITQEFLATVTLNGVQYQNVYHLYLNSPQFTEDEKFFNQHYPLDYPQGVFVKEGVGIIQAYTASGKQIDITVE</sequence>
<dbReference type="AlphaFoldDB" id="A0A6B3LIA2"/>
<proteinExistence type="predicted"/>